<feature type="region of interest" description="Disordered" evidence="1">
    <location>
        <begin position="75"/>
        <end position="105"/>
    </location>
</feature>
<dbReference type="GO" id="GO:0006085">
    <property type="term" value="P:acetyl-CoA biosynthetic process"/>
    <property type="evidence" value="ECO:0007669"/>
    <property type="project" value="TreeGrafter"/>
</dbReference>
<dbReference type="Proteomes" id="UP001300502">
    <property type="component" value="Unassembled WGS sequence"/>
</dbReference>
<feature type="region of interest" description="Disordered" evidence="1">
    <location>
        <begin position="188"/>
        <end position="208"/>
    </location>
</feature>
<dbReference type="AlphaFoldDB" id="A0AAV9I7B8"/>
<feature type="compositionally biased region" description="Polar residues" evidence="1">
    <location>
        <begin position="79"/>
        <end position="96"/>
    </location>
</feature>
<name>A0AAV9I7B8_9RHOD</name>
<dbReference type="Gene3D" id="3.40.630.150">
    <property type="entry name" value="Malonyl-CoA decarboxylase, catalytic domain"/>
    <property type="match status" value="1"/>
</dbReference>
<dbReference type="GO" id="GO:2001294">
    <property type="term" value="P:malonyl-CoA catabolic process"/>
    <property type="evidence" value="ECO:0007669"/>
    <property type="project" value="TreeGrafter"/>
</dbReference>
<evidence type="ECO:0000313" key="4">
    <source>
        <dbReference type="Proteomes" id="UP001300502"/>
    </source>
</evidence>
<evidence type="ECO:0000313" key="3">
    <source>
        <dbReference type="EMBL" id="KAK4522846.1"/>
    </source>
</evidence>
<organism evidence="3 4">
    <name type="scientific">Galdieria yellowstonensis</name>
    <dbReference type="NCBI Taxonomy" id="3028027"/>
    <lineage>
        <taxon>Eukaryota</taxon>
        <taxon>Rhodophyta</taxon>
        <taxon>Bangiophyceae</taxon>
        <taxon>Galdieriales</taxon>
        <taxon>Galdieriaceae</taxon>
        <taxon>Galdieria</taxon>
    </lineage>
</organism>
<protein>
    <recommendedName>
        <fullName evidence="2">Malonyl-CoA decarboxylase C-terminal domain-containing protein</fullName>
    </recommendedName>
</protein>
<dbReference type="Pfam" id="PF05292">
    <property type="entry name" value="MCD"/>
    <property type="match status" value="1"/>
</dbReference>
<dbReference type="InterPro" id="IPR038917">
    <property type="entry name" value="Malonyl_CoA_deC"/>
</dbReference>
<dbReference type="PANTHER" id="PTHR28641:SF1">
    <property type="entry name" value="MALONYL-COA DECARBOXYLASE, MITOCHONDRIAL"/>
    <property type="match status" value="1"/>
</dbReference>
<dbReference type="GO" id="GO:0005782">
    <property type="term" value="C:peroxisomal matrix"/>
    <property type="evidence" value="ECO:0007669"/>
    <property type="project" value="TreeGrafter"/>
</dbReference>
<dbReference type="GO" id="GO:0050080">
    <property type="term" value="F:malonyl-CoA decarboxylase activity"/>
    <property type="evidence" value="ECO:0007669"/>
    <property type="project" value="InterPro"/>
</dbReference>
<dbReference type="GO" id="GO:0006633">
    <property type="term" value="P:fatty acid biosynthetic process"/>
    <property type="evidence" value="ECO:0007669"/>
    <property type="project" value="InterPro"/>
</dbReference>
<sequence length="602" mass="69798">MSRGGRWLWNRSTTFGFGILSKLFKAEFSQDSGSTMKKKSVTISQKYMEGHHSPSPLDAAKTYMECIGALTEWPPSDLPTRNNKNRNISSTSNVTSVDVEEERKKQSLLDKRSTLHNMLWEVLKKPPAPQKMKLFSVRHITQSLIQSLANSFVDIFPLLDMSRKARMISMLMVDFPTNSSILSKLYPSSSRPSSTMKPNISSQDWDDEEDSGNVRELAVFYPGVEKYYGWFFYWNFFSLLLNHPKGFQVLCDVRYLLSVMYTPEQVKQLEHYFVVDRPFQTTTESISWLIKYNHRVLAPCFGQSFLGIHEMNANYPSYIAAYSRVLKRLYGTEEEEANRRIQQQRFRRIFVLTQVALPKFPLSFCEVVFLPQPATSLHQIEEFSTHNDADLSASCPTVIEHIRSFVLPRMNFSRVLLNRVMRERIPQITTQTQIIYSLCRLGDFVDWLWRYFILKIGTREFPVDMPRDVYSRVASILSILYGGDLKRQVYKTTFSPDDYQQLEQEKDLLLSLCALYICYVKRLKGLPYDTLATFHLGNGAELSDICWMADNSPMAMTKNLCLMALFSYRLEYQEENVIIFSTQGKIGVSDKIKSLLDRLPRI</sequence>
<feature type="domain" description="Malonyl-CoA decarboxylase C-terminal" evidence="2">
    <location>
        <begin position="337"/>
        <end position="568"/>
    </location>
</feature>
<dbReference type="EMBL" id="JANCYU010000008">
    <property type="protein sequence ID" value="KAK4522846.1"/>
    <property type="molecule type" value="Genomic_DNA"/>
</dbReference>
<comment type="caution">
    <text evidence="3">The sequence shown here is derived from an EMBL/GenBank/DDBJ whole genome shotgun (WGS) entry which is preliminary data.</text>
</comment>
<dbReference type="GO" id="GO:0005759">
    <property type="term" value="C:mitochondrial matrix"/>
    <property type="evidence" value="ECO:0007669"/>
    <property type="project" value="TreeGrafter"/>
</dbReference>
<evidence type="ECO:0000259" key="2">
    <source>
        <dbReference type="Pfam" id="PF05292"/>
    </source>
</evidence>
<dbReference type="InterPro" id="IPR007956">
    <property type="entry name" value="Malonyl_CoA_deC_C"/>
</dbReference>
<proteinExistence type="predicted"/>
<reference evidence="3 4" key="1">
    <citation type="submission" date="2022-07" db="EMBL/GenBank/DDBJ databases">
        <title>Genome-wide signatures of adaptation to extreme environments.</title>
        <authorList>
            <person name="Cho C.H."/>
            <person name="Yoon H.S."/>
        </authorList>
    </citation>
    <scope>NUCLEOTIDE SEQUENCE [LARGE SCALE GENOMIC DNA]</scope>
    <source>
        <strain evidence="3 4">108.79 E11</strain>
    </source>
</reference>
<accession>A0AAV9I7B8</accession>
<gene>
    <name evidence="3" type="ORF">GAYE_PCTG30G0736</name>
</gene>
<evidence type="ECO:0000256" key="1">
    <source>
        <dbReference type="SAM" id="MobiDB-lite"/>
    </source>
</evidence>
<dbReference type="PANTHER" id="PTHR28641">
    <property type="match status" value="1"/>
</dbReference>
<keyword evidence="4" id="KW-1185">Reference proteome</keyword>
<dbReference type="InterPro" id="IPR042303">
    <property type="entry name" value="Malonyl_CoA_deC_C_sf"/>
</dbReference>